<dbReference type="PROSITE" id="PS50929">
    <property type="entry name" value="ABC_TM1F"/>
    <property type="match status" value="2"/>
</dbReference>
<dbReference type="GO" id="GO:0016887">
    <property type="term" value="F:ATP hydrolysis activity"/>
    <property type="evidence" value="ECO:0007669"/>
    <property type="project" value="InterPro"/>
</dbReference>
<dbReference type="SMART" id="SM00382">
    <property type="entry name" value="AAA"/>
    <property type="match status" value="2"/>
</dbReference>
<evidence type="ECO:0000256" key="2">
    <source>
        <dbReference type="ARBA" id="ARBA00022448"/>
    </source>
</evidence>
<dbReference type="SUPFAM" id="SSF52540">
    <property type="entry name" value="P-loop containing nucleoside triphosphate hydrolases"/>
    <property type="match status" value="2"/>
</dbReference>
<feature type="domain" description="ABC transmembrane type-1" evidence="10">
    <location>
        <begin position="1"/>
        <end position="208"/>
    </location>
</feature>
<dbReference type="Gene3D" id="1.20.1560.10">
    <property type="entry name" value="ABC transporter type 1, transmembrane domain"/>
    <property type="match status" value="2"/>
</dbReference>
<feature type="transmembrane region" description="Helical" evidence="8">
    <location>
        <begin position="583"/>
        <end position="606"/>
    </location>
</feature>
<keyword evidence="2" id="KW-0813">Transport</keyword>
<dbReference type="InterPro" id="IPR027417">
    <property type="entry name" value="P-loop_NTPase"/>
</dbReference>
<evidence type="ECO:0000259" key="10">
    <source>
        <dbReference type="PROSITE" id="PS50929"/>
    </source>
</evidence>
<dbReference type="Gene3D" id="3.40.50.300">
    <property type="entry name" value="P-loop containing nucleotide triphosphate hydrolases"/>
    <property type="match status" value="2"/>
</dbReference>
<evidence type="ECO:0000313" key="11">
    <source>
        <dbReference type="EMBL" id="TVY57524.1"/>
    </source>
</evidence>
<keyword evidence="4" id="KW-0547">Nucleotide-binding</keyword>
<dbReference type="CDD" id="cd18580">
    <property type="entry name" value="ABC_6TM_ABCC_D2"/>
    <property type="match status" value="1"/>
</dbReference>
<keyword evidence="12" id="KW-1185">Reference proteome</keyword>
<proteinExistence type="predicted"/>
<evidence type="ECO:0000313" key="12">
    <source>
        <dbReference type="Proteomes" id="UP000481288"/>
    </source>
</evidence>
<evidence type="ECO:0000256" key="1">
    <source>
        <dbReference type="ARBA" id="ARBA00004141"/>
    </source>
</evidence>
<dbReference type="GO" id="GO:0140359">
    <property type="term" value="F:ABC-type transporter activity"/>
    <property type="evidence" value="ECO:0007669"/>
    <property type="project" value="InterPro"/>
</dbReference>
<comment type="caution">
    <text evidence="11">The sequence shown here is derived from an EMBL/GenBank/DDBJ whole genome shotgun (WGS) entry which is preliminary data.</text>
</comment>
<evidence type="ECO:0000256" key="6">
    <source>
        <dbReference type="ARBA" id="ARBA00022989"/>
    </source>
</evidence>
<dbReference type="Pfam" id="PF00664">
    <property type="entry name" value="ABC_membrane"/>
    <property type="match status" value="1"/>
</dbReference>
<dbReference type="GO" id="GO:0016020">
    <property type="term" value="C:membrane"/>
    <property type="evidence" value="ECO:0007669"/>
    <property type="project" value="UniProtKB-SubCell"/>
</dbReference>
<dbReference type="EMBL" id="QGMG01000087">
    <property type="protein sequence ID" value="TVY57524.1"/>
    <property type="molecule type" value="Genomic_DNA"/>
</dbReference>
<feature type="domain" description="ABC transporter" evidence="9">
    <location>
        <begin position="260"/>
        <end position="494"/>
    </location>
</feature>
<dbReference type="PANTHER" id="PTHR24223">
    <property type="entry name" value="ATP-BINDING CASSETTE SUB-FAMILY C"/>
    <property type="match status" value="1"/>
</dbReference>
<evidence type="ECO:0000256" key="3">
    <source>
        <dbReference type="ARBA" id="ARBA00022692"/>
    </source>
</evidence>
<evidence type="ECO:0000256" key="8">
    <source>
        <dbReference type="SAM" id="Phobius"/>
    </source>
</evidence>
<dbReference type="Proteomes" id="UP000481288">
    <property type="component" value="Unassembled WGS sequence"/>
</dbReference>
<dbReference type="PANTHER" id="PTHR24223:SF399">
    <property type="entry name" value="ABC TRANSPORTER ATNG"/>
    <property type="match status" value="1"/>
</dbReference>
<evidence type="ECO:0000259" key="9">
    <source>
        <dbReference type="PROSITE" id="PS50893"/>
    </source>
</evidence>
<dbReference type="AlphaFoldDB" id="A0A7D8UWT3"/>
<feature type="transmembrane region" description="Helical" evidence="8">
    <location>
        <begin position="675"/>
        <end position="698"/>
    </location>
</feature>
<accession>A0A7D8UWT3</accession>
<evidence type="ECO:0000256" key="7">
    <source>
        <dbReference type="ARBA" id="ARBA00023136"/>
    </source>
</evidence>
<sequence length="1011" mass="110579">MIRGSLIPLIFDKTLRVSASAVSDATAVTLMSADIERIGTGLHEVHEIYSSVLELALALWLLYRILGLAMIAPAVFVAVCLFAGMPLALAAGNAQGQWLEAIEERIAVTSKVLGSMKGIKMTGLSHSISENLRRLREQEIQASGLYRLYTVLVVTLSPVLGFGLYAILARAHNSTTLTNGVAFAALTLFSLLDKPMTALVDGGEEIMTVKHLLEPEREDYRQFTRRSTSNLSQYHGEEDRDGMVALDRLKKPFEDDGVCVSVKDVSAGWSSEGPPQLKELNFDIMSGKTTMIVGPVGCGKTTLLKLLIGELPEVSGSIFTTFSNASYCSQSPWITFGTIQQNILCTALWDKPWYDAVITACSLQRDFQDFPDGDQTKVGTRGSRLSGGQQIRVALARALYSGQPVMILDDVLTGLDRTTEKSILQSVFAEEGLLKSAQKTVVLATNTGVYLQYLALHLSYADYIIALDEKGRVSEHGSFEEISKSGAYIKNLFAQPVTVPTSRVPEVELSDETLEELELPEDDQDTRRQMGDLTVATTSFLTSTDIGLTVNRFSQDLELIDADLPEALQSTIIAFISCIADGVLVFIGSAYIAAVIPVVIIIVYFIQSFYLRTSRQLRFLDIDAKAPLFSQFLEALSGLPTIRSYGWGPSYKERNKAALNASQKPYYLLFCIQRWLNLALDLMVACLAVVLVAIATTLRGKSSSAFLGVALFSIVSFSSSLNQLIKGWTVLETAIGAVARIRAFALSTTPEDLSGETGSVPPEWPKNGGISFLDVSASYESSSEPILKDINLEIKPGEMVAICGRTGSGKSSLVSTILRMLELDNGSITIDGIDISTIPRHKIRSRLNTLPQEPFFLPGDVRLNIDPLENKDDDEIIEALEGVGLWDYFKSKSGLDEELVDDTLSNGQRKLFCLARARCTSSSILIIDEATSSVDSETEELMQKIIRTKFKDQTIISIAHKLYTILDFDKVAVLDKGRLVEYDAPQALLQTDGSAFKALYESSLHSDSDGL</sequence>
<feature type="domain" description="ABC transporter" evidence="9">
    <location>
        <begin position="770"/>
        <end position="1001"/>
    </location>
</feature>
<dbReference type="SUPFAM" id="SSF90123">
    <property type="entry name" value="ABC transporter transmembrane region"/>
    <property type="match status" value="2"/>
</dbReference>
<protein>
    <submittedName>
        <fullName evidence="11">Canalicular multispecific organic anion transporter 1</fullName>
    </submittedName>
</protein>
<keyword evidence="6 8" id="KW-1133">Transmembrane helix</keyword>
<feature type="transmembrane region" description="Helical" evidence="8">
    <location>
        <begin position="61"/>
        <end position="83"/>
    </location>
</feature>
<dbReference type="InterPro" id="IPR036640">
    <property type="entry name" value="ABC1_TM_sf"/>
</dbReference>
<keyword evidence="5" id="KW-0067">ATP-binding</keyword>
<organism evidence="11 12">
    <name type="scientific">Lachnellula cervina</name>
    <dbReference type="NCBI Taxonomy" id="1316786"/>
    <lineage>
        <taxon>Eukaryota</taxon>
        <taxon>Fungi</taxon>
        <taxon>Dikarya</taxon>
        <taxon>Ascomycota</taxon>
        <taxon>Pezizomycotina</taxon>
        <taxon>Leotiomycetes</taxon>
        <taxon>Helotiales</taxon>
        <taxon>Lachnaceae</taxon>
        <taxon>Lachnellula</taxon>
    </lineage>
</organism>
<dbReference type="GO" id="GO:0005524">
    <property type="term" value="F:ATP binding"/>
    <property type="evidence" value="ECO:0007669"/>
    <property type="project" value="UniProtKB-KW"/>
</dbReference>
<dbReference type="OrthoDB" id="6500128at2759"/>
<keyword evidence="3 8" id="KW-0812">Transmembrane</keyword>
<gene>
    <name evidence="11" type="primary">ABCC2</name>
    <name evidence="11" type="ORF">LCER1_G001670</name>
</gene>
<dbReference type="Pfam" id="PF00005">
    <property type="entry name" value="ABC_tran"/>
    <property type="match status" value="2"/>
</dbReference>
<dbReference type="InterPro" id="IPR050173">
    <property type="entry name" value="ABC_transporter_C-like"/>
</dbReference>
<comment type="subcellular location">
    <subcellularLocation>
        <location evidence="1">Membrane</location>
        <topology evidence="1">Multi-pass membrane protein</topology>
    </subcellularLocation>
</comment>
<dbReference type="InterPro" id="IPR003593">
    <property type="entry name" value="AAA+_ATPase"/>
</dbReference>
<dbReference type="PROSITE" id="PS50893">
    <property type="entry name" value="ABC_TRANSPORTER_2"/>
    <property type="match status" value="2"/>
</dbReference>
<evidence type="ECO:0000256" key="5">
    <source>
        <dbReference type="ARBA" id="ARBA00022840"/>
    </source>
</evidence>
<reference evidence="11 12" key="1">
    <citation type="submission" date="2018-05" db="EMBL/GenBank/DDBJ databases">
        <title>Whole genome sequencing for identification of molecular markers to develop diagnostic detection tools for the regulated plant pathogen Lachnellula willkommii.</title>
        <authorList>
            <person name="Giroux E."/>
            <person name="Bilodeau G."/>
        </authorList>
    </citation>
    <scope>NUCLEOTIDE SEQUENCE [LARGE SCALE GENOMIC DNA]</scope>
    <source>
        <strain evidence="11 12">CBS 625.97</strain>
    </source>
</reference>
<evidence type="ECO:0000256" key="4">
    <source>
        <dbReference type="ARBA" id="ARBA00022741"/>
    </source>
</evidence>
<dbReference type="InterPro" id="IPR044726">
    <property type="entry name" value="ABCC_6TM_D2"/>
</dbReference>
<feature type="domain" description="ABC transmembrane type-1" evidence="10">
    <location>
        <begin position="539"/>
        <end position="733"/>
    </location>
</feature>
<dbReference type="FunFam" id="3.40.50.300:FF:000838">
    <property type="entry name" value="ABC multidrug transporter (Eurofung)"/>
    <property type="match status" value="1"/>
</dbReference>
<feature type="transmembrane region" description="Helical" evidence="8">
    <location>
        <begin position="144"/>
        <end position="168"/>
    </location>
</feature>
<keyword evidence="7 8" id="KW-0472">Membrane</keyword>
<dbReference type="CDD" id="cd03244">
    <property type="entry name" value="ABCC_MRP_domain2"/>
    <property type="match status" value="1"/>
</dbReference>
<name>A0A7D8UWT3_9HELO</name>
<dbReference type="InterPro" id="IPR003439">
    <property type="entry name" value="ABC_transporter-like_ATP-bd"/>
</dbReference>
<dbReference type="InterPro" id="IPR011527">
    <property type="entry name" value="ABC1_TM_dom"/>
</dbReference>